<evidence type="ECO:0000313" key="1">
    <source>
        <dbReference type="EMBL" id="SDR61616.1"/>
    </source>
</evidence>
<dbReference type="InterPro" id="IPR023393">
    <property type="entry name" value="START-like_dom_sf"/>
</dbReference>
<dbReference type="Proteomes" id="UP000199365">
    <property type="component" value="Unassembled WGS sequence"/>
</dbReference>
<dbReference type="RefSeq" id="WP_090812619.1">
    <property type="nucleotide sequence ID" value="NZ_FNKX01000004.1"/>
</dbReference>
<accession>A0A1H1KH95</accession>
<dbReference type="Pfam" id="PF10604">
    <property type="entry name" value="Polyketide_cyc2"/>
    <property type="match status" value="1"/>
</dbReference>
<dbReference type="PANTHER" id="PTHR39332:SF7">
    <property type="entry name" value="SRPBCC FAMILY PROTEIN"/>
    <property type="match status" value="1"/>
</dbReference>
<dbReference type="PANTHER" id="PTHR39332">
    <property type="entry name" value="BLL4707 PROTEIN"/>
    <property type="match status" value="1"/>
</dbReference>
<dbReference type="AlphaFoldDB" id="A0A1H1KH95"/>
<protein>
    <submittedName>
        <fullName evidence="1">Polyketide cyclase / dehydrase and lipid transport</fullName>
    </submittedName>
</protein>
<keyword evidence="2" id="KW-1185">Reference proteome</keyword>
<sequence>MPTVEFSAVIDGDADRIWNVLKRFGKISEWIPAIAESITEGDQPDGMVGSVRRIRLQDGSTLRERLLSVDDRHRRLSYCIEESFLPLDNYVAAVILVPLTGESRTFIHWTASFDLRASDAEGQYEKLIAGLFSAGNDSLQAFVRKEQA</sequence>
<proteinExistence type="predicted"/>
<dbReference type="CDD" id="cd07821">
    <property type="entry name" value="PYR_PYL_RCAR_like"/>
    <property type="match status" value="1"/>
</dbReference>
<evidence type="ECO:0000313" key="2">
    <source>
        <dbReference type="Proteomes" id="UP000199365"/>
    </source>
</evidence>
<gene>
    <name evidence="1" type="ORF">SAMN05445850_7858</name>
</gene>
<dbReference type="InterPro" id="IPR019587">
    <property type="entry name" value="Polyketide_cyclase/dehydratase"/>
</dbReference>
<name>A0A1H1KH95_9BURK</name>
<dbReference type="STRING" id="157910.SAMN05445850_7858"/>
<reference evidence="2" key="1">
    <citation type="submission" date="2016-10" db="EMBL/GenBank/DDBJ databases">
        <authorList>
            <person name="Varghese N."/>
            <person name="Submissions S."/>
        </authorList>
    </citation>
    <scope>NUCLEOTIDE SEQUENCE [LARGE SCALE GENOMIC DNA]</scope>
    <source>
        <strain evidence="2">DUS833</strain>
    </source>
</reference>
<dbReference type="Gene3D" id="3.30.530.20">
    <property type="match status" value="1"/>
</dbReference>
<organism evidence="1 2">
    <name type="scientific">Paraburkholderia tuberum</name>
    <dbReference type="NCBI Taxonomy" id="157910"/>
    <lineage>
        <taxon>Bacteria</taxon>
        <taxon>Pseudomonadati</taxon>
        <taxon>Pseudomonadota</taxon>
        <taxon>Betaproteobacteria</taxon>
        <taxon>Burkholderiales</taxon>
        <taxon>Burkholderiaceae</taxon>
        <taxon>Paraburkholderia</taxon>
    </lineage>
</organism>
<dbReference type="SUPFAM" id="SSF55961">
    <property type="entry name" value="Bet v1-like"/>
    <property type="match status" value="1"/>
</dbReference>
<dbReference type="EMBL" id="FNKX01000004">
    <property type="protein sequence ID" value="SDR61616.1"/>
    <property type="molecule type" value="Genomic_DNA"/>
</dbReference>